<dbReference type="Gene3D" id="2.60.98.20">
    <property type="entry name" value="Flagellar hook protein FlgE"/>
    <property type="match status" value="1"/>
</dbReference>
<dbReference type="GO" id="GO:0071978">
    <property type="term" value="P:bacterial-type flagellum-dependent swarming motility"/>
    <property type="evidence" value="ECO:0007669"/>
    <property type="project" value="TreeGrafter"/>
</dbReference>
<keyword evidence="10" id="KW-0969">Cilium</keyword>
<dbReference type="InterPro" id="IPR001444">
    <property type="entry name" value="Flag_bb_rod_N"/>
</dbReference>
<dbReference type="InterPro" id="IPR010930">
    <property type="entry name" value="Flg_bb/hook_C_dom"/>
</dbReference>
<keyword evidence="10" id="KW-0282">Flagellum</keyword>
<feature type="domain" description="Flagellar basal-body/hook protein C-terminal" evidence="7">
    <location>
        <begin position="376"/>
        <end position="421"/>
    </location>
</feature>
<gene>
    <name evidence="10" type="ORF">SAMN02743940_1897</name>
</gene>
<dbReference type="PROSITE" id="PS00588">
    <property type="entry name" value="FLAGELLA_BB_ROD"/>
    <property type="match status" value="1"/>
</dbReference>
<dbReference type="NCBIfam" id="NF004238">
    <property type="entry name" value="PRK05682.1-1"/>
    <property type="match status" value="1"/>
</dbReference>
<protein>
    <recommendedName>
        <fullName evidence="3 5">Flagellar hook protein FlgE</fullName>
    </recommendedName>
</protein>
<evidence type="ECO:0000256" key="5">
    <source>
        <dbReference type="RuleBase" id="RU362116"/>
    </source>
</evidence>
<evidence type="ECO:0000256" key="2">
    <source>
        <dbReference type="ARBA" id="ARBA00009677"/>
    </source>
</evidence>
<dbReference type="InterPro" id="IPR037925">
    <property type="entry name" value="FlgE/F/G-like"/>
</dbReference>
<keyword evidence="10" id="KW-0966">Cell projection</keyword>
<reference evidence="10 11" key="1">
    <citation type="submission" date="2016-12" db="EMBL/GenBank/DDBJ databases">
        <authorList>
            <person name="Song W.-J."/>
            <person name="Kurnit D.M."/>
        </authorList>
    </citation>
    <scope>NUCLEOTIDE SEQUENCE [LARGE SCALE GENOMIC DNA]</scope>
    <source>
        <strain evidence="10 11">ATCC 49181</strain>
    </source>
</reference>
<dbReference type="InterPro" id="IPR020013">
    <property type="entry name" value="Flagellar_FlgE/F/G"/>
</dbReference>
<dbReference type="Pfam" id="PF07559">
    <property type="entry name" value="FlgE_D2"/>
    <property type="match status" value="1"/>
</dbReference>
<evidence type="ECO:0000259" key="8">
    <source>
        <dbReference type="Pfam" id="PF07559"/>
    </source>
</evidence>
<name>A0A1N6ILA6_9PROT</name>
<dbReference type="eggNOG" id="COG1749">
    <property type="taxonomic scope" value="Bacteria"/>
</dbReference>
<evidence type="ECO:0000256" key="4">
    <source>
        <dbReference type="ARBA" id="ARBA00023143"/>
    </source>
</evidence>
<comment type="similarity">
    <text evidence="2 5">Belongs to the flagella basal body rod proteins family.</text>
</comment>
<comment type="subcellular location">
    <subcellularLocation>
        <location evidence="1 5">Bacterial flagellum basal body</location>
    </subcellularLocation>
</comment>
<keyword evidence="11" id="KW-1185">Reference proteome</keyword>
<dbReference type="SUPFAM" id="SSF117143">
    <property type="entry name" value="Flagellar hook protein flgE"/>
    <property type="match status" value="1"/>
</dbReference>
<dbReference type="InterPro" id="IPR019776">
    <property type="entry name" value="Flagellar_basal_body_rod_CS"/>
</dbReference>
<proteinExistence type="inferred from homology"/>
<dbReference type="Pfam" id="PF06429">
    <property type="entry name" value="Flg_bbr_C"/>
    <property type="match status" value="1"/>
</dbReference>
<dbReference type="AlphaFoldDB" id="A0A1N6ILA6"/>
<dbReference type="EMBL" id="FSRO01000001">
    <property type="protein sequence ID" value="SIO32781.1"/>
    <property type="molecule type" value="Genomic_DNA"/>
</dbReference>
<feature type="domain" description="Flagellar hook protein FlgE/F/G-like D1" evidence="9">
    <location>
        <begin position="82"/>
        <end position="131"/>
    </location>
</feature>
<dbReference type="Pfam" id="PF00460">
    <property type="entry name" value="Flg_bb_rod"/>
    <property type="match status" value="1"/>
</dbReference>
<dbReference type="GO" id="GO:0009424">
    <property type="term" value="C:bacterial-type flagellum hook"/>
    <property type="evidence" value="ECO:0007669"/>
    <property type="project" value="TreeGrafter"/>
</dbReference>
<dbReference type="Pfam" id="PF22692">
    <property type="entry name" value="LlgE_F_G_D1"/>
    <property type="match status" value="1"/>
</dbReference>
<dbReference type="NCBIfam" id="TIGR03506">
    <property type="entry name" value="FlgEFG_subfam"/>
    <property type="match status" value="1"/>
</dbReference>
<evidence type="ECO:0000259" key="9">
    <source>
        <dbReference type="Pfam" id="PF22692"/>
    </source>
</evidence>
<organism evidence="10 11">
    <name type="scientific">Nitrosomonas cryotolerans ATCC 49181</name>
    <dbReference type="NCBI Taxonomy" id="1131553"/>
    <lineage>
        <taxon>Bacteria</taxon>
        <taxon>Pseudomonadati</taxon>
        <taxon>Pseudomonadota</taxon>
        <taxon>Betaproteobacteria</taxon>
        <taxon>Nitrosomonadales</taxon>
        <taxon>Nitrosomonadaceae</taxon>
        <taxon>Nitrosomonas</taxon>
    </lineage>
</organism>
<dbReference type="InterPro" id="IPR037058">
    <property type="entry name" value="Falgellar_hook_FlgE_sf"/>
</dbReference>
<feature type="domain" description="Flagellar hook protein FlgE D2" evidence="8">
    <location>
        <begin position="160"/>
        <end position="302"/>
    </location>
</feature>
<sequence>MGFQHGLSGISAAAANLDVIGNNIANTNTVGFKQSQAQFSEVFANSLSTSNRQAGMGTEVSTIAQQFTQGNISTTDNPLDIAINGKGFFRMSDAGNISYSRNGQFHVDSAGFIVNANNLNLTGFMADPAGKITAATPTNLKLTTANLAPQATSSFTSELNLDSRTPVSVPISAFDATDPTTYASTTSGSIFDSLGNSHIFSLFFQKNDTNSWNAYATVDGAMDGAMDEDSGLPISIKLGGAEGEPQKFTFDKDGVLTTPDKPVDVFVTLANDTVSPLKFKLDLTKATQFGEKFSVNSLVQDGSSSARLAGFSVSEDGMISGNYTNGAVRTLGQTVLANFSNPQGLASLGGNQWAETASSGQALVGPPQSGTLGSLQSAAVEDSNVNLTDELVNMITAQRVYQANAKSIETQDAVLQTLVNL</sequence>
<dbReference type="RefSeq" id="WP_028460572.1">
    <property type="nucleotide sequence ID" value="NZ_FSRO01000001.1"/>
</dbReference>
<evidence type="ECO:0000313" key="10">
    <source>
        <dbReference type="EMBL" id="SIO32781.1"/>
    </source>
</evidence>
<evidence type="ECO:0000256" key="1">
    <source>
        <dbReference type="ARBA" id="ARBA00004117"/>
    </source>
</evidence>
<dbReference type="GO" id="GO:0009425">
    <property type="term" value="C:bacterial-type flagellum basal body"/>
    <property type="evidence" value="ECO:0007669"/>
    <property type="project" value="UniProtKB-SubCell"/>
</dbReference>
<dbReference type="STRING" id="44575.SAMN05216419_1001169"/>
<comment type="function">
    <text evidence="5">A flexible structure which links the flagellar filament to the drive apparatus in the basal body.</text>
</comment>
<dbReference type="PANTHER" id="PTHR30435:SF1">
    <property type="entry name" value="FLAGELLAR HOOK PROTEIN FLGE"/>
    <property type="match status" value="1"/>
</dbReference>
<evidence type="ECO:0000256" key="3">
    <source>
        <dbReference type="ARBA" id="ARBA00019015"/>
    </source>
</evidence>
<dbReference type="PANTHER" id="PTHR30435">
    <property type="entry name" value="FLAGELLAR PROTEIN"/>
    <property type="match status" value="1"/>
</dbReference>
<dbReference type="InterPro" id="IPR011491">
    <property type="entry name" value="FlgE_D2"/>
</dbReference>
<dbReference type="Proteomes" id="UP000185062">
    <property type="component" value="Unassembled WGS sequence"/>
</dbReference>
<accession>A0A1N6ILA6</accession>
<evidence type="ECO:0000259" key="7">
    <source>
        <dbReference type="Pfam" id="PF06429"/>
    </source>
</evidence>
<evidence type="ECO:0000259" key="6">
    <source>
        <dbReference type="Pfam" id="PF00460"/>
    </source>
</evidence>
<dbReference type="InterPro" id="IPR053967">
    <property type="entry name" value="LlgE_F_G-like_D1"/>
</dbReference>
<keyword evidence="4 5" id="KW-0975">Bacterial flagellum</keyword>
<feature type="domain" description="Flagellar basal body rod protein N-terminal" evidence="6">
    <location>
        <begin position="3"/>
        <end position="33"/>
    </location>
</feature>
<evidence type="ECO:0000313" key="11">
    <source>
        <dbReference type="Proteomes" id="UP000185062"/>
    </source>
</evidence>
<dbReference type="GO" id="GO:0005829">
    <property type="term" value="C:cytosol"/>
    <property type="evidence" value="ECO:0007669"/>
    <property type="project" value="TreeGrafter"/>
</dbReference>